<reference evidence="1 2" key="1">
    <citation type="submission" date="2014-12" db="EMBL/GenBank/DDBJ databases">
        <title>Genome assembly of Enhygromyxa salina DSM 15201.</title>
        <authorList>
            <person name="Sharma G."/>
            <person name="Subramanian S."/>
        </authorList>
    </citation>
    <scope>NUCLEOTIDE SEQUENCE [LARGE SCALE GENOMIC DNA]</scope>
    <source>
        <strain evidence="1 2">DSM 15201</strain>
    </source>
</reference>
<dbReference type="EMBL" id="JMCC02000020">
    <property type="protein sequence ID" value="KIG17751.1"/>
    <property type="molecule type" value="Genomic_DNA"/>
</dbReference>
<protein>
    <recommendedName>
        <fullName evidence="3">Leucine Rich repeats (2 copies)</fullName>
    </recommendedName>
</protein>
<comment type="caution">
    <text evidence="1">The sequence shown here is derived from an EMBL/GenBank/DDBJ whole genome shotgun (WGS) entry which is preliminary data.</text>
</comment>
<evidence type="ECO:0000313" key="1">
    <source>
        <dbReference type="EMBL" id="KIG17751.1"/>
    </source>
</evidence>
<evidence type="ECO:0008006" key="3">
    <source>
        <dbReference type="Google" id="ProtNLM"/>
    </source>
</evidence>
<dbReference type="Gene3D" id="3.80.10.10">
    <property type="entry name" value="Ribonuclease Inhibitor"/>
    <property type="match status" value="1"/>
</dbReference>
<organism evidence="1 2">
    <name type="scientific">Enhygromyxa salina</name>
    <dbReference type="NCBI Taxonomy" id="215803"/>
    <lineage>
        <taxon>Bacteria</taxon>
        <taxon>Pseudomonadati</taxon>
        <taxon>Myxococcota</taxon>
        <taxon>Polyangia</taxon>
        <taxon>Nannocystales</taxon>
        <taxon>Nannocystaceae</taxon>
        <taxon>Enhygromyxa</taxon>
    </lineage>
</organism>
<dbReference type="Proteomes" id="UP000031599">
    <property type="component" value="Unassembled WGS sequence"/>
</dbReference>
<dbReference type="SUPFAM" id="SSF52047">
    <property type="entry name" value="RNI-like"/>
    <property type="match status" value="1"/>
</dbReference>
<sequence length="427" mass="47270">MTDTAFVLHLAHPAELRLWLDLTATEELPHIELEVDRWWPDTDAFLALVLPSHTPALNHLKLHSDACVPTKVIAAIAQRELQALELSGRGIGDVQVEALCASTSLNGLEQLVLSSPDRLSLQGWSRLTEAPWVQGLRSLKICLAALDDLALERLAAVPWRRLERLAVIMNVGRASEAGVAACAKALGERFSFDRVAEAINPAPLPPPESARWTEARTLARELAEASTGRWQTLSSLLQIADDDGWASETASEILSATAAWPLDACAADELWTTQEAERPWIQLPRRLRARGGTPFELLAAISASQWTNRIEWLDILVVSWQPPIESTWIGGWPALRSLRLAFHGDGRHWRTLAQMPLPPSVVHVDLSQIAATWLDEDHDVGSLRAVTHAWPQVRTLDLGRGWWSTGAYSRDFAGWVEPDKDGILRLT</sequence>
<proteinExistence type="predicted"/>
<gene>
    <name evidence="1" type="ORF">DB30_02784</name>
</gene>
<name>A0A0C2D3G8_9BACT</name>
<accession>A0A0C2D3G8</accession>
<dbReference type="InterPro" id="IPR032675">
    <property type="entry name" value="LRR_dom_sf"/>
</dbReference>
<evidence type="ECO:0000313" key="2">
    <source>
        <dbReference type="Proteomes" id="UP000031599"/>
    </source>
</evidence>
<dbReference type="AlphaFoldDB" id="A0A0C2D3G8"/>